<feature type="domain" description="Response regulatory" evidence="6">
    <location>
        <begin position="3"/>
        <end position="120"/>
    </location>
</feature>
<dbReference type="Proteomes" id="UP001527099">
    <property type="component" value="Unassembled WGS sequence"/>
</dbReference>
<dbReference type="PANTHER" id="PTHR43280:SF2">
    <property type="entry name" value="HTH-TYPE TRANSCRIPTIONAL REGULATOR EXSA"/>
    <property type="match status" value="1"/>
</dbReference>
<sequence length="536" mass="62859">MVHVLIVDDEVHAVRGLQAGVDWDKLHISTVHTAHSMKQAQEIYATSPIDLMICDIEMPQGSGMELLSWVREHYPRTETIFLTCHSDFSYAKRAIQLDSFEYLLKPVDYEELEDVILKVLVKIKKDQELLSFEETYKHYYQLWESHQPLMKERFWQDLIQQSIPSTKEKITEHLQKYNLLSLDSMRFVLIMIRVRRWHKNLNQRDERIMEYALKNAAEEKITRNNLHTAIISPDNGCLLIMVPYERQHQMKELREVCEEYVQSCHQYFYCDLCCYISEPASLHEVVPMVRRMDDLDRDNVSMVNEIIVLWDVRKGECRIELPSLNDWAEWMKMGSKEKLQTEVKLLFKSLRETREGIGAPLLHSFYQDFLQMLFFVLQMKGLHANKVFAANLFTEKPELVLRSITALEEWVQYVIEVAMNQIHSTEGGMSVVEKVKQYVAAHISVSELSRDVIAAHVFLNPDYLTRVFKKETGLSISDYLQQQRIQYAKDLLAGSDKSIIDVALLAGYSNVSYFSTLFKKAVSMNPNEYRKQFEKR</sequence>
<dbReference type="InterPro" id="IPR009057">
    <property type="entry name" value="Homeodomain-like_sf"/>
</dbReference>
<evidence type="ECO:0000259" key="6">
    <source>
        <dbReference type="PROSITE" id="PS50110"/>
    </source>
</evidence>
<dbReference type="PROSITE" id="PS00041">
    <property type="entry name" value="HTH_ARAC_FAMILY_1"/>
    <property type="match status" value="1"/>
</dbReference>
<evidence type="ECO:0000259" key="5">
    <source>
        <dbReference type="PROSITE" id="PS01124"/>
    </source>
</evidence>
<dbReference type="PROSITE" id="PS50110">
    <property type="entry name" value="RESPONSE_REGULATORY"/>
    <property type="match status" value="1"/>
</dbReference>
<dbReference type="Gene3D" id="1.10.10.60">
    <property type="entry name" value="Homeodomain-like"/>
    <property type="match status" value="2"/>
</dbReference>
<dbReference type="PRINTS" id="PR00032">
    <property type="entry name" value="HTHARAC"/>
</dbReference>
<dbReference type="SUPFAM" id="SSF46689">
    <property type="entry name" value="Homeodomain-like"/>
    <property type="match status" value="2"/>
</dbReference>
<dbReference type="EMBL" id="JAMDMX010000003">
    <property type="protein sequence ID" value="MCY9691781.1"/>
    <property type="molecule type" value="Genomic_DNA"/>
</dbReference>
<keyword evidence="1" id="KW-0805">Transcription regulation</keyword>
<name>A0ABT4G6H9_9BACL</name>
<accession>A0ABT4G6H9</accession>
<dbReference type="InterPro" id="IPR001789">
    <property type="entry name" value="Sig_transdc_resp-reg_receiver"/>
</dbReference>
<evidence type="ECO:0000313" key="7">
    <source>
        <dbReference type="EMBL" id="MCY9691781.1"/>
    </source>
</evidence>
<proteinExistence type="predicted"/>
<dbReference type="CDD" id="cd17536">
    <property type="entry name" value="REC_YesN-like"/>
    <property type="match status" value="1"/>
</dbReference>
<dbReference type="PANTHER" id="PTHR43280">
    <property type="entry name" value="ARAC-FAMILY TRANSCRIPTIONAL REGULATOR"/>
    <property type="match status" value="1"/>
</dbReference>
<dbReference type="SMART" id="SM00342">
    <property type="entry name" value="HTH_ARAC"/>
    <property type="match status" value="1"/>
</dbReference>
<reference evidence="7 8" key="1">
    <citation type="submission" date="2022-05" db="EMBL/GenBank/DDBJ databases">
        <title>Genome Sequencing of Bee-Associated Microbes.</title>
        <authorList>
            <person name="Dunlap C."/>
        </authorList>
    </citation>
    <scope>NUCLEOTIDE SEQUENCE [LARGE SCALE GENOMIC DNA]</scope>
    <source>
        <strain evidence="7 8">NRRL B-14421</strain>
    </source>
</reference>
<dbReference type="RefSeq" id="WP_268613522.1">
    <property type="nucleotide sequence ID" value="NZ_JAMDMX010000003.1"/>
</dbReference>
<evidence type="ECO:0000256" key="2">
    <source>
        <dbReference type="ARBA" id="ARBA00023125"/>
    </source>
</evidence>
<dbReference type="InterPro" id="IPR018062">
    <property type="entry name" value="HTH_AraC-typ_CS"/>
</dbReference>
<protein>
    <submittedName>
        <fullName evidence="7">Response regulator</fullName>
    </submittedName>
</protein>
<comment type="caution">
    <text evidence="7">The sequence shown here is derived from an EMBL/GenBank/DDBJ whole genome shotgun (WGS) entry which is preliminary data.</text>
</comment>
<feature type="domain" description="HTH araC/xylS-type" evidence="5">
    <location>
        <begin position="433"/>
        <end position="532"/>
    </location>
</feature>
<dbReference type="InterPro" id="IPR018060">
    <property type="entry name" value="HTH_AraC"/>
</dbReference>
<evidence type="ECO:0000256" key="4">
    <source>
        <dbReference type="PROSITE-ProRule" id="PRU00169"/>
    </source>
</evidence>
<dbReference type="Pfam" id="PF00072">
    <property type="entry name" value="Response_reg"/>
    <property type="match status" value="1"/>
</dbReference>
<dbReference type="InterPro" id="IPR011006">
    <property type="entry name" value="CheY-like_superfamily"/>
</dbReference>
<dbReference type="InterPro" id="IPR020449">
    <property type="entry name" value="Tscrpt_reg_AraC-type_HTH"/>
</dbReference>
<organism evidence="7 8">
    <name type="scientific">Paenibacillus alginolyticus</name>
    <dbReference type="NCBI Taxonomy" id="59839"/>
    <lineage>
        <taxon>Bacteria</taxon>
        <taxon>Bacillati</taxon>
        <taxon>Bacillota</taxon>
        <taxon>Bacilli</taxon>
        <taxon>Bacillales</taxon>
        <taxon>Paenibacillaceae</taxon>
        <taxon>Paenibacillus</taxon>
    </lineage>
</organism>
<evidence type="ECO:0000256" key="3">
    <source>
        <dbReference type="ARBA" id="ARBA00023163"/>
    </source>
</evidence>
<keyword evidence="8" id="KW-1185">Reference proteome</keyword>
<feature type="modified residue" description="4-aspartylphosphate" evidence="4">
    <location>
        <position position="55"/>
    </location>
</feature>
<dbReference type="Gene3D" id="3.40.50.2300">
    <property type="match status" value="1"/>
</dbReference>
<evidence type="ECO:0000256" key="1">
    <source>
        <dbReference type="ARBA" id="ARBA00023015"/>
    </source>
</evidence>
<dbReference type="SUPFAM" id="SSF52172">
    <property type="entry name" value="CheY-like"/>
    <property type="match status" value="1"/>
</dbReference>
<dbReference type="SMART" id="SM00448">
    <property type="entry name" value="REC"/>
    <property type="match status" value="1"/>
</dbReference>
<gene>
    <name evidence="7" type="ORF">M5X19_02400</name>
</gene>
<keyword evidence="4" id="KW-0597">Phosphoprotein</keyword>
<dbReference type="PROSITE" id="PS01124">
    <property type="entry name" value="HTH_ARAC_FAMILY_2"/>
    <property type="match status" value="1"/>
</dbReference>
<dbReference type="Pfam" id="PF12833">
    <property type="entry name" value="HTH_18"/>
    <property type="match status" value="1"/>
</dbReference>
<evidence type="ECO:0000313" key="8">
    <source>
        <dbReference type="Proteomes" id="UP001527099"/>
    </source>
</evidence>
<keyword evidence="3" id="KW-0804">Transcription</keyword>
<keyword evidence="2" id="KW-0238">DNA-binding</keyword>